<keyword evidence="3" id="KW-0175">Coiled coil</keyword>
<feature type="transmembrane region" description="Helical" evidence="4">
    <location>
        <begin position="47"/>
        <end position="67"/>
    </location>
</feature>
<dbReference type="EMBL" id="JACEFG010000007">
    <property type="protein sequence ID" value="MBA2177006.1"/>
    <property type="molecule type" value="Genomic_DNA"/>
</dbReference>
<protein>
    <recommendedName>
        <fullName evidence="5">Methyl-accepting transducer domain-containing protein</fullName>
    </recommendedName>
</protein>
<feature type="transmembrane region" description="Helical" evidence="4">
    <location>
        <begin position="151"/>
        <end position="174"/>
    </location>
</feature>
<dbReference type="PANTHER" id="PTHR32089">
    <property type="entry name" value="METHYL-ACCEPTING CHEMOTAXIS PROTEIN MCPB"/>
    <property type="match status" value="1"/>
</dbReference>
<keyword evidence="7" id="KW-1185">Reference proteome</keyword>
<keyword evidence="4" id="KW-0472">Membrane</keyword>
<keyword evidence="4" id="KW-0812">Transmembrane</keyword>
<feature type="transmembrane region" description="Helical" evidence="4">
    <location>
        <begin position="9"/>
        <end position="27"/>
    </location>
</feature>
<dbReference type="Proteomes" id="UP000571017">
    <property type="component" value="Unassembled WGS sequence"/>
</dbReference>
<evidence type="ECO:0000256" key="1">
    <source>
        <dbReference type="ARBA" id="ARBA00023224"/>
    </source>
</evidence>
<dbReference type="SUPFAM" id="SSF58104">
    <property type="entry name" value="Methyl-accepting chemotaxis protein (MCP) signaling domain"/>
    <property type="match status" value="1"/>
</dbReference>
<sequence length="522" mass="58691">MIKQKNRTMLLFAGIGVAISFLIHLISRTMPMNNMGGSASYVDLYTPYLYVALALPVVLFITSLFIYKSNPSSTKLPWVMSMTFTFISLAMIVNGEGMVVYHFSIFLVVALIAFYDRIDLISLMTAIFALFHLGAMFIGTEFLYGSSDYTWFMFSLHAFYLVLTSAGTSYQIVLKNHHTRALEKANEEKEENLSKMFREMNQMANAVHRTVDELEGDSHKASEAYHEVTALLKERNTHTDRQVAEAEHNALFISEIQSAIEQIDRSIEVVSSQAQDTSQETVHIQQRVESIASNMHQTESSIGETNQSLVQLRSRSNEIGGITEEISKITESTNLLALNASIEAARAGEHGKGFSVVADEVRKLASQSEEATKRILTIIQSILEDIQKASDSSTVSVKQVEHNREQLKQMAEVFETLQSKSRDVEHRTHEVRSASQELLSSTQSITETFDTLVEFTKQAKTQNKQVLESSQFQHKSMERMFTNVQSLTELTTHLNTLIKSMNNGTSKVSEIHEDRTPLTKVG</sequence>
<dbReference type="AlphaFoldDB" id="A0A838D0X4"/>
<proteinExistence type="predicted"/>
<dbReference type="CDD" id="cd11386">
    <property type="entry name" value="MCP_signal"/>
    <property type="match status" value="1"/>
</dbReference>
<dbReference type="SMART" id="SM00283">
    <property type="entry name" value="MA"/>
    <property type="match status" value="1"/>
</dbReference>
<dbReference type="PROSITE" id="PS50111">
    <property type="entry name" value="CHEMOTAXIS_TRANSDUC_2"/>
    <property type="match status" value="1"/>
</dbReference>
<evidence type="ECO:0000259" key="5">
    <source>
        <dbReference type="PROSITE" id="PS50111"/>
    </source>
</evidence>
<reference evidence="6 7" key="1">
    <citation type="journal article" date="2004" name="Extremophiles">
        <title>Halobacillus locisalis sp. nov., a halophilic bacterium isolated from a marine solar saltern of the Yellow Sea in Korea.</title>
        <authorList>
            <person name="Yoon J.H."/>
            <person name="Kang K.H."/>
            <person name="Oh T.K."/>
            <person name="Park Y.H."/>
        </authorList>
    </citation>
    <scope>NUCLEOTIDE SEQUENCE [LARGE SCALE GENOMIC DNA]</scope>
    <source>
        <strain evidence="6 7">KCTC 3788</strain>
    </source>
</reference>
<evidence type="ECO:0000256" key="3">
    <source>
        <dbReference type="SAM" id="Coils"/>
    </source>
</evidence>
<accession>A0A838D0X4</accession>
<keyword evidence="1 2" id="KW-0807">Transducer</keyword>
<dbReference type="GO" id="GO:0007165">
    <property type="term" value="P:signal transduction"/>
    <property type="evidence" value="ECO:0007669"/>
    <property type="project" value="UniProtKB-KW"/>
</dbReference>
<dbReference type="Gene3D" id="1.10.287.950">
    <property type="entry name" value="Methyl-accepting chemotaxis protein"/>
    <property type="match status" value="1"/>
</dbReference>
<feature type="coiled-coil region" evidence="3">
    <location>
        <begin position="179"/>
        <end position="206"/>
    </location>
</feature>
<dbReference type="InterPro" id="IPR004089">
    <property type="entry name" value="MCPsignal_dom"/>
</dbReference>
<evidence type="ECO:0000256" key="2">
    <source>
        <dbReference type="PROSITE-ProRule" id="PRU00284"/>
    </source>
</evidence>
<dbReference type="Pfam" id="PF00015">
    <property type="entry name" value="MCPsignal"/>
    <property type="match status" value="1"/>
</dbReference>
<evidence type="ECO:0000313" key="6">
    <source>
        <dbReference type="EMBL" id="MBA2177006.1"/>
    </source>
</evidence>
<organism evidence="6 7">
    <name type="scientific">Halobacillus locisalis</name>
    <dbReference type="NCBI Taxonomy" id="220753"/>
    <lineage>
        <taxon>Bacteria</taxon>
        <taxon>Bacillati</taxon>
        <taxon>Bacillota</taxon>
        <taxon>Bacilli</taxon>
        <taxon>Bacillales</taxon>
        <taxon>Bacillaceae</taxon>
        <taxon>Halobacillus</taxon>
    </lineage>
</organism>
<feature type="domain" description="Methyl-accepting transducer" evidence="5">
    <location>
        <begin position="217"/>
        <end position="453"/>
    </location>
</feature>
<keyword evidence="4" id="KW-1133">Transmembrane helix</keyword>
<dbReference type="RefSeq" id="WP_181474058.1">
    <property type="nucleotide sequence ID" value="NZ_JACEFG010000007.1"/>
</dbReference>
<name>A0A838D0X4_9BACI</name>
<feature type="transmembrane region" description="Helical" evidence="4">
    <location>
        <begin position="76"/>
        <end position="93"/>
    </location>
</feature>
<evidence type="ECO:0000313" key="7">
    <source>
        <dbReference type="Proteomes" id="UP000571017"/>
    </source>
</evidence>
<dbReference type="GO" id="GO:0016020">
    <property type="term" value="C:membrane"/>
    <property type="evidence" value="ECO:0007669"/>
    <property type="project" value="InterPro"/>
</dbReference>
<gene>
    <name evidence="6" type="ORF">H0266_19180</name>
</gene>
<feature type="transmembrane region" description="Helical" evidence="4">
    <location>
        <begin position="120"/>
        <end position="139"/>
    </location>
</feature>
<evidence type="ECO:0000256" key="4">
    <source>
        <dbReference type="SAM" id="Phobius"/>
    </source>
</evidence>
<dbReference type="PANTHER" id="PTHR32089:SF112">
    <property type="entry name" value="LYSOZYME-LIKE PROTEIN-RELATED"/>
    <property type="match status" value="1"/>
</dbReference>
<feature type="transmembrane region" description="Helical" evidence="4">
    <location>
        <begin position="99"/>
        <end position="115"/>
    </location>
</feature>
<comment type="caution">
    <text evidence="6">The sequence shown here is derived from an EMBL/GenBank/DDBJ whole genome shotgun (WGS) entry which is preliminary data.</text>
</comment>